<feature type="transmembrane region" description="Helical" evidence="1">
    <location>
        <begin position="123"/>
        <end position="148"/>
    </location>
</feature>
<feature type="transmembrane region" description="Helical" evidence="1">
    <location>
        <begin position="85"/>
        <end position="111"/>
    </location>
</feature>
<keyword evidence="3" id="KW-1185">Reference proteome</keyword>
<dbReference type="AlphaFoldDB" id="A0A3N0EH71"/>
<feature type="transmembrane region" description="Helical" evidence="1">
    <location>
        <begin position="6"/>
        <end position="25"/>
    </location>
</feature>
<evidence type="ECO:0000313" key="2">
    <source>
        <dbReference type="EMBL" id="RNL87225.1"/>
    </source>
</evidence>
<accession>A0A3N0EH71</accession>
<dbReference type="Proteomes" id="UP000267469">
    <property type="component" value="Unassembled WGS sequence"/>
</dbReference>
<sequence>MNIFELIITAIVSTSVMTLFSYRYARARSSQFKEPELLNLLVKNSGIIPLSPSKKNILGWILHYAIGFFFVLIFEILLSTGIVDFSLVICVVYGIVIGVIGVCSWLFMFSLNNDPPKIRFSEFYVHLLLAHLFFAVSMGLMYILIASITNNTVIIMR</sequence>
<evidence type="ECO:0000256" key="1">
    <source>
        <dbReference type="SAM" id="Phobius"/>
    </source>
</evidence>
<protein>
    <recommendedName>
        <fullName evidence="4">DUF2938 family protein</fullName>
    </recommendedName>
</protein>
<keyword evidence="1" id="KW-0472">Membrane</keyword>
<feature type="transmembrane region" description="Helical" evidence="1">
    <location>
        <begin position="57"/>
        <end position="79"/>
    </location>
</feature>
<comment type="caution">
    <text evidence="2">The sequence shown here is derived from an EMBL/GenBank/DDBJ whole genome shotgun (WGS) entry which is preliminary data.</text>
</comment>
<reference evidence="2 3" key="1">
    <citation type="submission" date="2018-10" db="EMBL/GenBank/DDBJ databases">
        <title>Sinomicrobium pectinilyticum sp. nov., a pectinase-producing bacterium isolated from alkaline and saline soil, and emended description of the genus Sinomicrobium.</title>
        <authorList>
            <person name="Cheng B."/>
            <person name="Li C."/>
            <person name="Lai Q."/>
            <person name="Du M."/>
            <person name="Shao Z."/>
            <person name="Xu P."/>
            <person name="Yang C."/>
        </authorList>
    </citation>
    <scope>NUCLEOTIDE SEQUENCE [LARGE SCALE GENOMIC DNA]</scope>
    <source>
        <strain evidence="2 3">5DNS001</strain>
    </source>
</reference>
<dbReference type="OrthoDB" id="673991at2"/>
<dbReference type="EMBL" id="RJTM01000072">
    <property type="protein sequence ID" value="RNL87225.1"/>
    <property type="molecule type" value="Genomic_DNA"/>
</dbReference>
<evidence type="ECO:0000313" key="3">
    <source>
        <dbReference type="Proteomes" id="UP000267469"/>
    </source>
</evidence>
<organism evidence="2 3">
    <name type="scientific">Sinomicrobium pectinilyticum</name>
    <dbReference type="NCBI Taxonomy" id="1084421"/>
    <lineage>
        <taxon>Bacteria</taxon>
        <taxon>Pseudomonadati</taxon>
        <taxon>Bacteroidota</taxon>
        <taxon>Flavobacteriia</taxon>
        <taxon>Flavobacteriales</taxon>
        <taxon>Flavobacteriaceae</taxon>
        <taxon>Sinomicrobium</taxon>
    </lineage>
</organism>
<evidence type="ECO:0008006" key="4">
    <source>
        <dbReference type="Google" id="ProtNLM"/>
    </source>
</evidence>
<keyword evidence="1" id="KW-0812">Transmembrane</keyword>
<keyword evidence="1" id="KW-1133">Transmembrane helix</keyword>
<dbReference type="RefSeq" id="WP_123215959.1">
    <property type="nucleotide sequence ID" value="NZ_RJTM01000072.1"/>
</dbReference>
<gene>
    <name evidence="2" type="ORF">ED312_10465</name>
</gene>
<proteinExistence type="predicted"/>
<name>A0A3N0EH71_SINP1</name>